<feature type="compositionally biased region" description="Acidic residues" evidence="2">
    <location>
        <begin position="540"/>
        <end position="551"/>
    </location>
</feature>
<feature type="region of interest" description="Disordered" evidence="2">
    <location>
        <begin position="731"/>
        <end position="757"/>
    </location>
</feature>
<keyword evidence="3" id="KW-0472">Membrane</keyword>
<evidence type="ECO:0000256" key="4">
    <source>
        <dbReference type="SAM" id="SignalP"/>
    </source>
</evidence>
<dbReference type="RefSeq" id="WP_191145356.1">
    <property type="nucleotide sequence ID" value="NZ_JACXAF010000016.1"/>
</dbReference>
<sequence length="872" mass="93602">MSQTPSSGFSAVRRVLTATLLAIVASAPITAGAFERGKVDIVGPDGKPKVQEQAAPTRYGPVANADTLWRIASVTRPDGSISVYQMMYALYLKNPHAFEQNNIHLLSRGSTLLIPTLAETRQYTNRQAVAQLRDDEQRLAASQATKPAAEPAATEQVAAAPANKPEPAAVESPKAQPVAEAQPEPTEQVVAEQPAEPQPQTTISDRERRLYDAQMRQLKEDLANSIGSIETLIDQNQQLASRVEDLSSTIVNLEAELTQEREAAEQARAQLTKQTEVTSTKVDSLLEQPIGASSIWLWSLSAGLAVVFGLIGWLIFRHRKHAETAQQQTPSEPMPETLLAQEAVAEAPAEADATEQQDSAEEDVLLDLGLDDDKEAPEDDALVDLALDDAPIEAISLDDDDEAAIDLDDDSADLLAMDDDLNEPADDTSKTTETLPEMADIQELDLDLSDDGGELTQDALDALAAMDELAASDGPSSSDDDDSLEEAFDAIGASDSSEPATASETAESSADPDDIMDEFAAAVAAQTAAEEAGESVNEIADIDDLVNEFDAEIAPAEQPQELAEEQVEEPEPETAADVDELLASVAESEESNDISQQVQDELDEPETEELVDIDSLLAESGPEQPLAEAPEVETDIDIESLIAETQEAVDVSAEQQSSDETLTELDVDDIVAAASEPEPETSQALDNDAADDLLAEFESDLVAEPDDDAQQDEVSFDELEQEFDLSNVADELLDESSDDQEAISEAEELSQLADDDSVDFDSELAAIEQQMPAEPEPAAPNKDGEDEYLDIDQLLAEADGAAGPDDDIMLVGDLDDDIELEEEDGIAAKLDLARAYIEIGDKEVAKQLLEEITNNGNDSQKTEAAELLQRLT</sequence>
<feature type="region of interest" description="Disordered" evidence="2">
    <location>
        <begin position="419"/>
        <end position="439"/>
    </location>
</feature>
<protein>
    <recommendedName>
        <fullName evidence="7">Pilus assembly protein FimV</fullName>
    </recommendedName>
</protein>
<dbReference type="EMBL" id="JACXAF010000016">
    <property type="protein sequence ID" value="MBD1390284.1"/>
    <property type="molecule type" value="Genomic_DNA"/>
</dbReference>
<proteinExistence type="predicted"/>
<gene>
    <name evidence="5" type="ORF">IC617_12650</name>
</gene>
<evidence type="ECO:0000313" key="5">
    <source>
        <dbReference type="EMBL" id="MBD1390284.1"/>
    </source>
</evidence>
<keyword evidence="3" id="KW-1133">Transmembrane helix</keyword>
<feature type="chain" id="PRO_5035271654" description="Pilus assembly protein FimV" evidence="4">
    <location>
        <begin position="34"/>
        <end position="872"/>
    </location>
</feature>
<keyword evidence="1" id="KW-0175">Coiled coil</keyword>
<keyword evidence="6" id="KW-1185">Reference proteome</keyword>
<feature type="compositionally biased region" description="Low complexity" evidence="2">
    <location>
        <begin position="140"/>
        <end position="169"/>
    </location>
</feature>
<evidence type="ECO:0000256" key="3">
    <source>
        <dbReference type="SAM" id="Phobius"/>
    </source>
</evidence>
<evidence type="ECO:0000256" key="2">
    <source>
        <dbReference type="SAM" id="MobiDB-lite"/>
    </source>
</evidence>
<dbReference type="Gene3D" id="1.20.58.2200">
    <property type="match status" value="1"/>
</dbReference>
<reference evidence="5" key="1">
    <citation type="submission" date="2020-09" db="EMBL/GenBank/DDBJ databases">
        <title>A novel bacterium of genus Neiella, isolated from South China Sea.</title>
        <authorList>
            <person name="Huang H."/>
            <person name="Mo K."/>
            <person name="Hu Y."/>
        </authorList>
    </citation>
    <scope>NUCLEOTIDE SEQUENCE</scope>
    <source>
        <strain evidence="5">HB171785</strain>
    </source>
</reference>
<feature type="signal peptide" evidence="4">
    <location>
        <begin position="1"/>
        <end position="33"/>
    </location>
</feature>
<feature type="region of interest" description="Disordered" evidence="2">
    <location>
        <begin position="670"/>
        <end position="693"/>
    </location>
</feature>
<feature type="compositionally biased region" description="Acidic residues" evidence="2">
    <location>
        <begin position="478"/>
        <end position="488"/>
    </location>
</feature>
<dbReference type="InterPro" id="IPR020012">
    <property type="entry name" value="LysM_FimV"/>
</dbReference>
<keyword evidence="4" id="KW-0732">Signal</keyword>
<feature type="compositionally biased region" description="Low complexity" evidence="2">
    <location>
        <begin position="466"/>
        <end position="477"/>
    </location>
</feature>
<organism evidence="5 6">
    <name type="scientific">Neiella litorisoli</name>
    <dbReference type="NCBI Taxonomy" id="2771431"/>
    <lineage>
        <taxon>Bacteria</taxon>
        <taxon>Pseudomonadati</taxon>
        <taxon>Pseudomonadota</taxon>
        <taxon>Gammaproteobacteria</taxon>
        <taxon>Alteromonadales</taxon>
        <taxon>Echinimonadaceae</taxon>
        <taxon>Neiella</taxon>
    </lineage>
</organism>
<evidence type="ECO:0000313" key="6">
    <source>
        <dbReference type="Proteomes" id="UP000638014"/>
    </source>
</evidence>
<accession>A0A8J6UF01</accession>
<dbReference type="Proteomes" id="UP000638014">
    <property type="component" value="Unassembled WGS sequence"/>
</dbReference>
<feature type="compositionally biased region" description="Acidic residues" evidence="2">
    <location>
        <begin position="562"/>
        <end position="580"/>
    </location>
</feature>
<feature type="coiled-coil region" evidence="1">
    <location>
        <begin position="229"/>
        <end position="277"/>
    </location>
</feature>
<feature type="transmembrane region" description="Helical" evidence="3">
    <location>
        <begin position="295"/>
        <end position="316"/>
    </location>
</feature>
<feature type="compositionally biased region" description="Acidic residues" evidence="2">
    <location>
        <begin position="600"/>
        <end position="609"/>
    </location>
</feature>
<dbReference type="AlphaFoldDB" id="A0A8J6UF01"/>
<keyword evidence="3" id="KW-0812">Transmembrane</keyword>
<feature type="region of interest" description="Disordered" evidence="2">
    <location>
        <begin position="466"/>
        <end position="609"/>
    </location>
</feature>
<dbReference type="InterPro" id="IPR020011">
    <property type="entry name" value="FimV_C"/>
</dbReference>
<feature type="compositionally biased region" description="Low complexity" evidence="2">
    <location>
        <begin position="518"/>
        <end position="530"/>
    </location>
</feature>
<dbReference type="NCBIfam" id="TIGR03504">
    <property type="entry name" value="FimV_Cterm"/>
    <property type="match status" value="1"/>
</dbReference>
<dbReference type="InterPro" id="IPR038440">
    <property type="entry name" value="FimV_C_sf"/>
</dbReference>
<comment type="caution">
    <text evidence="5">The sequence shown here is derived from an EMBL/GenBank/DDBJ whole genome shotgun (WGS) entry which is preliminary data.</text>
</comment>
<dbReference type="NCBIfam" id="TIGR03505">
    <property type="entry name" value="FimV_core"/>
    <property type="match status" value="1"/>
</dbReference>
<feature type="compositionally biased region" description="Low complexity" evidence="2">
    <location>
        <begin position="493"/>
        <end position="509"/>
    </location>
</feature>
<feature type="region of interest" description="Disordered" evidence="2">
    <location>
        <begin position="768"/>
        <end position="787"/>
    </location>
</feature>
<evidence type="ECO:0000256" key="1">
    <source>
        <dbReference type="SAM" id="Coils"/>
    </source>
</evidence>
<evidence type="ECO:0008006" key="7">
    <source>
        <dbReference type="Google" id="ProtNLM"/>
    </source>
</evidence>
<feature type="compositionally biased region" description="Low complexity" evidence="2">
    <location>
        <begin position="552"/>
        <end position="561"/>
    </location>
</feature>
<feature type="region of interest" description="Disordered" evidence="2">
    <location>
        <begin position="136"/>
        <end position="206"/>
    </location>
</feature>
<name>A0A8J6UF01_9GAMM</name>